<evidence type="ECO:0000256" key="13">
    <source>
        <dbReference type="ARBA" id="ARBA00022840"/>
    </source>
</evidence>
<dbReference type="OrthoDB" id="7185134at2"/>
<dbReference type="PROSITE" id="PS50113">
    <property type="entry name" value="PAC"/>
    <property type="match status" value="1"/>
</dbReference>
<proteinExistence type="predicted"/>
<protein>
    <recommendedName>
        <fullName evidence="3">Blue-light-activated histidine kinase</fullName>
        <ecNumber evidence="2">2.7.13.3</ecNumber>
    </recommendedName>
</protein>
<dbReference type="PANTHER" id="PTHR41523:SF8">
    <property type="entry name" value="ETHYLENE RESPONSE SENSOR PROTEIN"/>
    <property type="match status" value="1"/>
</dbReference>
<keyword evidence="10" id="KW-0677">Repeat</keyword>
<dbReference type="SMART" id="SM00911">
    <property type="entry name" value="HWE_HK"/>
    <property type="match status" value="1"/>
</dbReference>
<dbReference type="GO" id="GO:0005524">
    <property type="term" value="F:ATP binding"/>
    <property type="evidence" value="ECO:0007669"/>
    <property type="project" value="UniProtKB-KW"/>
</dbReference>
<keyword evidence="16" id="KW-0675">Receptor</keyword>
<dbReference type="EC" id="2.7.13.3" evidence="2"/>
<dbReference type="Pfam" id="PF00072">
    <property type="entry name" value="Response_reg"/>
    <property type="match status" value="1"/>
</dbReference>
<keyword evidence="8" id="KW-0288">FMN</keyword>
<evidence type="ECO:0000256" key="4">
    <source>
        <dbReference type="ARBA" id="ARBA00022543"/>
    </source>
</evidence>
<organism evidence="21 22">
    <name type="scientific">Hyphomicrobium denitrificans (strain ATCC 51888 / DSM 1869 / NCIMB 11706 / TK 0415)</name>
    <dbReference type="NCBI Taxonomy" id="582899"/>
    <lineage>
        <taxon>Bacteria</taxon>
        <taxon>Pseudomonadati</taxon>
        <taxon>Pseudomonadota</taxon>
        <taxon>Alphaproteobacteria</taxon>
        <taxon>Hyphomicrobiales</taxon>
        <taxon>Hyphomicrobiaceae</taxon>
        <taxon>Hyphomicrobium</taxon>
    </lineage>
</organism>
<name>D8JXP8_HYPDA</name>
<keyword evidence="7" id="KW-0285">Flavoprotein</keyword>
<dbReference type="PROSITE" id="PS50110">
    <property type="entry name" value="RESPONSE_REGULATORY"/>
    <property type="match status" value="1"/>
</dbReference>
<feature type="modified residue" description="4-aspartylphosphate" evidence="17">
    <location>
        <position position="549"/>
    </location>
</feature>
<gene>
    <name evidence="21" type="ordered locus">Hden_3438</name>
</gene>
<evidence type="ECO:0000256" key="3">
    <source>
        <dbReference type="ARBA" id="ARBA00021740"/>
    </source>
</evidence>
<evidence type="ECO:0000256" key="8">
    <source>
        <dbReference type="ARBA" id="ARBA00022643"/>
    </source>
</evidence>
<dbReference type="InterPro" id="IPR013656">
    <property type="entry name" value="PAS_4"/>
</dbReference>
<evidence type="ECO:0000256" key="9">
    <source>
        <dbReference type="ARBA" id="ARBA00022679"/>
    </source>
</evidence>
<evidence type="ECO:0000256" key="15">
    <source>
        <dbReference type="ARBA" id="ARBA00023026"/>
    </source>
</evidence>
<keyword evidence="12 21" id="KW-0418">Kinase</keyword>
<evidence type="ECO:0000256" key="2">
    <source>
        <dbReference type="ARBA" id="ARBA00012438"/>
    </source>
</evidence>
<dbReference type="Gene3D" id="3.30.565.10">
    <property type="entry name" value="Histidine kinase-like ATPase, C-terminal domain"/>
    <property type="match status" value="1"/>
</dbReference>
<evidence type="ECO:0000256" key="10">
    <source>
        <dbReference type="ARBA" id="ARBA00022737"/>
    </source>
</evidence>
<evidence type="ECO:0000256" key="11">
    <source>
        <dbReference type="ARBA" id="ARBA00022741"/>
    </source>
</evidence>
<dbReference type="InterPro" id="IPR035965">
    <property type="entry name" value="PAS-like_dom_sf"/>
</dbReference>
<dbReference type="GO" id="GO:0000160">
    <property type="term" value="P:phosphorelay signal transduction system"/>
    <property type="evidence" value="ECO:0007669"/>
    <property type="project" value="InterPro"/>
</dbReference>
<dbReference type="Proteomes" id="UP000002033">
    <property type="component" value="Chromosome"/>
</dbReference>
<dbReference type="HOGENOM" id="CLU_000445_114_57_5"/>
<evidence type="ECO:0000256" key="7">
    <source>
        <dbReference type="ARBA" id="ARBA00022630"/>
    </source>
</evidence>
<dbReference type="CDD" id="cd00130">
    <property type="entry name" value="PAS"/>
    <property type="match status" value="1"/>
</dbReference>
<keyword evidence="11" id="KW-0547">Nucleotide-binding</keyword>
<dbReference type="eggNOG" id="COG3920">
    <property type="taxonomic scope" value="Bacteria"/>
</dbReference>
<evidence type="ECO:0000313" key="21">
    <source>
        <dbReference type="EMBL" id="ADJ25229.1"/>
    </source>
</evidence>
<comment type="catalytic activity">
    <reaction evidence="1">
        <text>ATP + protein L-histidine = ADP + protein N-phospho-L-histidine.</text>
        <dbReference type="EC" id="2.7.13.3"/>
    </reaction>
</comment>
<evidence type="ECO:0000256" key="17">
    <source>
        <dbReference type="PROSITE-ProRule" id="PRU00169"/>
    </source>
</evidence>
<dbReference type="SMART" id="SM00086">
    <property type="entry name" value="PAC"/>
    <property type="match status" value="2"/>
</dbReference>
<keyword evidence="14" id="KW-0157">Chromophore</keyword>
<dbReference type="InterPro" id="IPR000014">
    <property type="entry name" value="PAS"/>
</dbReference>
<evidence type="ECO:0000259" key="19">
    <source>
        <dbReference type="PROSITE" id="PS50112"/>
    </source>
</evidence>
<dbReference type="SUPFAM" id="SSF55785">
    <property type="entry name" value="PYP-like sensor domain (PAS domain)"/>
    <property type="match status" value="2"/>
</dbReference>
<dbReference type="EMBL" id="CP002083">
    <property type="protein sequence ID" value="ADJ25229.1"/>
    <property type="molecule type" value="Genomic_DNA"/>
</dbReference>
<dbReference type="InterPro" id="IPR001610">
    <property type="entry name" value="PAC"/>
</dbReference>
<dbReference type="Pfam" id="PF13426">
    <property type="entry name" value="PAS_9"/>
    <property type="match status" value="1"/>
</dbReference>
<dbReference type="PANTHER" id="PTHR41523">
    <property type="entry name" value="TWO-COMPONENT SYSTEM SENSOR PROTEIN"/>
    <property type="match status" value="1"/>
</dbReference>
<dbReference type="STRING" id="582899.Hden_3438"/>
<dbReference type="InterPro" id="IPR000700">
    <property type="entry name" value="PAS-assoc_C"/>
</dbReference>
<evidence type="ECO:0000256" key="5">
    <source>
        <dbReference type="ARBA" id="ARBA00022553"/>
    </source>
</evidence>
<dbReference type="Gene3D" id="3.40.50.2300">
    <property type="match status" value="1"/>
</dbReference>
<dbReference type="GO" id="GO:0009881">
    <property type="term" value="F:photoreceptor activity"/>
    <property type="evidence" value="ECO:0007669"/>
    <property type="project" value="UniProtKB-KW"/>
</dbReference>
<keyword evidence="9" id="KW-0808">Transferase</keyword>
<evidence type="ECO:0000256" key="12">
    <source>
        <dbReference type="ARBA" id="ARBA00022777"/>
    </source>
</evidence>
<evidence type="ECO:0000256" key="16">
    <source>
        <dbReference type="ARBA" id="ARBA00023170"/>
    </source>
</evidence>
<dbReference type="InterPro" id="IPR001789">
    <property type="entry name" value="Sig_transdc_resp-reg_receiver"/>
</dbReference>
<evidence type="ECO:0000313" key="22">
    <source>
        <dbReference type="Proteomes" id="UP000002033"/>
    </source>
</evidence>
<dbReference type="SUPFAM" id="SSF52172">
    <property type="entry name" value="CheY-like"/>
    <property type="match status" value="1"/>
</dbReference>
<keyword evidence="22" id="KW-1185">Reference proteome</keyword>
<feature type="domain" description="PAS" evidence="19">
    <location>
        <begin position="149"/>
        <end position="203"/>
    </location>
</feature>
<reference evidence="22" key="1">
    <citation type="journal article" date="2011" name="J. Bacteriol.">
        <title>Genome sequences of eight morphologically diverse alphaproteobacteria.</title>
        <authorList>
            <consortium name="US DOE Joint Genome Institute"/>
            <person name="Brown P.J."/>
            <person name="Kysela D.T."/>
            <person name="Buechlein A."/>
            <person name="Hemmerich C."/>
            <person name="Brun Y.V."/>
        </authorList>
    </citation>
    <scope>NUCLEOTIDE SEQUENCE [LARGE SCALE GENOMIC DNA]</scope>
    <source>
        <strain evidence="22">ATCC 51888 / DSM 1869 / NCIB 11706 / TK 0415</strain>
    </source>
</reference>
<dbReference type="Gene3D" id="3.30.450.20">
    <property type="entry name" value="PAS domain"/>
    <property type="match status" value="2"/>
</dbReference>
<evidence type="ECO:0000256" key="6">
    <source>
        <dbReference type="ARBA" id="ARBA00022606"/>
    </source>
</evidence>
<dbReference type="InterPro" id="IPR036890">
    <property type="entry name" value="HATPase_C_sf"/>
</dbReference>
<dbReference type="GO" id="GO:0004673">
    <property type="term" value="F:protein histidine kinase activity"/>
    <property type="evidence" value="ECO:0007669"/>
    <property type="project" value="UniProtKB-EC"/>
</dbReference>
<dbReference type="SMART" id="SM00091">
    <property type="entry name" value="PAS"/>
    <property type="match status" value="2"/>
</dbReference>
<feature type="domain" description="Response regulatory" evidence="18">
    <location>
        <begin position="499"/>
        <end position="609"/>
    </location>
</feature>
<dbReference type="eggNOG" id="COG0784">
    <property type="taxonomic scope" value="Bacteria"/>
</dbReference>
<accession>D8JXP8</accession>
<dbReference type="NCBIfam" id="TIGR00229">
    <property type="entry name" value="sensory_box"/>
    <property type="match status" value="2"/>
</dbReference>
<dbReference type="RefSeq" id="WP_013217388.1">
    <property type="nucleotide sequence ID" value="NC_014313.1"/>
</dbReference>
<keyword evidence="5 17" id="KW-0597">Phosphoprotein</keyword>
<dbReference type="eggNOG" id="COG2203">
    <property type="taxonomic scope" value="Bacteria"/>
</dbReference>
<dbReference type="KEGG" id="hdn:Hden_3438"/>
<dbReference type="Pfam" id="PF08448">
    <property type="entry name" value="PAS_4"/>
    <property type="match status" value="1"/>
</dbReference>
<dbReference type="AlphaFoldDB" id="D8JXP8"/>
<feature type="domain" description="PAC" evidence="20">
    <location>
        <begin position="222"/>
        <end position="274"/>
    </location>
</feature>
<evidence type="ECO:0000256" key="1">
    <source>
        <dbReference type="ARBA" id="ARBA00000085"/>
    </source>
</evidence>
<keyword evidence="15" id="KW-0843">Virulence</keyword>
<dbReference type="PROSITE" id="PS50112">
    <property type="entry name" value="PAS"/>
    <property type="match status" value="1"/>
</dbReference>
<evidence type="ECO:0000259" key="18">
    <source>
        <dbReference type="PROSITE" id="PS50110"/>
    </source>
</evidence>
<keyword evidence="13" id="KW-0067">ATP-binding</keyword>
<keyword evidence="6" id="KW-0716">Sensory transduction</keyword>
<keyword evidence="4" id="KW-0600">Photoreceptor protein</keyword>
<dbReference type="Pfam" id="PF07536">
    <property type="entry name" value="HWE_HK"/>
    <property type="match status" value="1"/>
</dbReference>
<dbReference type="SUPFAM" id="SSF55874">
    <property type="entry name" value="ATPase domain of HSP90 chaperone/DNA topoisomerase II/histidine kinase"/>
    <property type="match status" value="1"/>
</dbReference>
<evidence type="ECO:0000259" key="20">
    <source>
        <dbReference type="PROSITE" id="PS50113"/>
    </source>
</evidence>
<evidence type="ECO:0000256" key="14">
    <source>
        <dbReference type="ARBA" id="ARBA00022991"/>
    </source>
</evidence>
<dbReference type="InterPro" id="IPR011102">
    <property type="entry name" value="Sig_transdc_His_kinase_HWE"/>
</dbReference>
<sequence length="622" mass="68581">MKDNPVSEGISYPNQSSDEIGGCRFENDRQLLEAIFEASPECIKIVAPDGRLIQMNPSGMRMVEAEPGAKVEGTMVLSLIAPEFRDAWQANHERVCNGERLMWTFDIIGLRGTRRRMETHAVPIRLLNGQTGQLAITRDITVRRENELKAARLAAIVASSDDAIVSKTLDGIITSWNAGAEKIFGYTADEIIGQHITRIIPPELHFEEEEILARIRRGLHIDHFETVRLAKDGRRIDVSVTISPMRDKSDNLIGASKVGRDITERKNAEGLQKLLIGELNHRVKNTLATVQSIANQTVHRAKSPGDFATSFGGRLQSLAKTHSLLTQSTWQGAELSELIRDQLPFGDNEDERITCSGPLVMLNAQAALHLSLVLHELATNAIKHGALSERRGRLSIRWMVRTETERKLVLQWQERGGPTVTVPQSRGFGTTLIEKSLEAHGGVTSIRYEADGLTCDIILPLPDTETGIGGSYHRPLTEGPQAVKGLKSSQQLNTVAGKRILVVDDEPLIAMDMVASLEDEGCEIVGPATTLQKALTLVETEDIDAALLDANLAGDPVDELAAVLVRRGIPFAFVSGYGREGLPQAYQQMALIRKPFQRQRLIDVVREMVVQDNIVVPFRKTT</sequence>
<dbReference type="SMART" id="SM00448">
    <property type="entry name" value="REC"/>
    <property type="match status" value="1"/>
</dbReference>
<dbReference type="InterPro" id="IPR011006">
    <property type="entry name" value="CheY-like_superfamily"/>
</dbReference>